<gene>
    <name evidence="2" type="ORF">QUF85_24585</name>
</gene>
<dbReference type="InterPro" id="IPR038728">
    <property type="entry name" value="YkvI-like"/>
</dbReference>
<name>A0AAJ1VFJ3_9BACI</name>
<feature type="transmembrane region" description="Helical" evidence="1">
    <location>
        <begin position="33"/>
        <end position="56"/>
    </location>
</feature>
<reference evidence="2" key="1">
    <citation type="submission" date="2023-06" db="EMBL/GenBank/DDBJ databases">
        <title>Comparative genomics of Bacillaceae isolates and their secondary metabolite potential.</title>
        <authorList>
            <person name="Song L."/>
            <person name="Nielsen L.J."/>
            <person name="Mohite O."/>
            <person name="Xu X."/>
            <person name="Weber T."/>
            <person name="Kovacs A.T."/>
        </authorList>
    </citation>
    <scope>NUCLEOTIDE SEQUENCE</scope>
    <source>
        <strain evidence="2">G1S1</strain>
    </source>
</reference>
<feature type="transmembrane region" description="Helical" evidence="1">
    <location>
        <begin position="143"/>
        <end position="160"/>
    </location>
</feature>
<feature type="transmembrane region" description="Helical" evidence="1">
    <location>
        <begin position="77"/>
        <end position="100"/>
    </location>
</feature>
<evidence type="ECO:0008006" key="4">
    <source>
        <dbReference type="Google" id="ProtNLM"/>
    </source>
</evidence>
<proteinExistence type="predicted"/>
<evidence type="ECO:0000313" key="2">
    <source>
        <dbReference type="EMBL" id="MDM5286468.1"/>
    </source>
</evidence>
<dbReference type="PANTHER" id="PTHR37814:SF1">
    <property type="entry name" value="MEMBRANE PROTEIN"/>
    <property type="match status" value="1"/>
</dbReference>
<dbReference type="AlphaFoldDB" id="A0AAJ1VFJ3"/>
<sequence>MKRILKIASAFIGILVGAGFASGQETMLYFVSFGNLGTIGAIISVAFFAYLGMILMKLGSRTQTDSHQKVIYKICGRFLGCIIDYVLNAILFGIGIVMIAGSGSIFDQQFGLPSFIGTILMTVLVMITVMLKVDRVIKVIASVTPFLILVVLFLFIYSMFTMNSSFTSLEPHALEQNSAAGHWLISAINYISITIAMGASMTLVMGGNEPDERISSIGGLTGGIALGLLLIISHLTIFSNINTVSDLDMPMLGIANSISPLLGILYSLVLFAMIFNTAVSMFYSFGTRFSDPQTTKFKVIVISSLLIGFIASFFGFTKLVSSLYPIFGYMGIVLIIVLIITPFRMSRLTKEN</sequence>
<comment type="caution">
    <text evidence="2">The sequence shown here is derived from an EMBL/GenBank/DDBJ whole genome shotgun (WGS) entry which is preliminary data.</text>
</comment>
<feature type="transmembrane region" description="Helical" evidence="1">
    <location>
        <begin position="322"/>
        <end position="343"/>
    </location>
</feature>
<feature type="transmembrane region" description="Helical" evidence="1">
    <location>
        <begin position="180"/>
        <end position="205"/>
    </location>
</feature>
<feature type="transmembrane region" description="Helical" evidence="1">
    <location>
        <begin position="112"/>
        <end position="131"/>
    </location>
</feature>
<feature type="transmembrane region" description="Helical" evidence="1">
    <location>
        <begin position="217"/>
        <end position="241"/>
    </location>
</feature>
<accession>A0AAJ1VFJ3</accession>
<evidence type="ECO:0000256" key="1">
    <source>
        <dbReference type="SAM" id="Phobius"/>
    </source>
</evidence>
<dbReference type="PANTHER" id="PTHR37814">
    <property type="entry name" value="CONSERVED MEMBRANE PROTEIN"/>
    <property type="match status" value="1"/>
</dbReference>
<dbReference type="RefSeq" id="WP_289351045.1">
    <property type="nucleotide sequence ID" value="NZ_JAUCFI010000003.1"/>
</dbReference>
<organism evidence="2 3">
    <name type="scientific">Peribacillus frigoritolerans</name>
    <dbReference type="NCBI Taxonomy" id="450367"/>
    <lineage>
        <taxon>Bacteria</taxon>
        <taxon>Bacillati</taxon>
        <taxon>Bacillota</taxon>
        <taxon>Bacilli</taxon>
        <taxon>Bacillales</taxon>
        <taxon>Bacillaceae</taxon>
        <taxon>Peribacillus</taxon>
    </lineage>
</organism>
<dbReference type="EMBL" id="JAUCFI010000003">
    <property type="protein sequence ID" value="MDM5286468.1"/>
    <property type="molecule type" value="Genomic_DNA"/>
</dbReference>
<dbReference type="Proteomes" id="UP001238973">
    <property type="component" value="Unassembled WGS sequence"/>
</dbReference>
<feature type="transmembrane region" description="Helical" evidence="1">
    <location>
        <begin position="261"/>
        <end position="285"/>
    </location>
</feature>
<keyword evidence="1" id="KW-0472">Membrane</keyword>
<protein>
    <recommendedName>
        <fullName evidence="4">Membrane protein YkvI</fullName>
    </recommendedName>
</protein>
<keyword evidence="1" id="KW-0812">Transmembrane</keyword>
<keyword evidence="1" id="KW-1133">Transmembrane helix</keyword>
<evidence type="ECO:0000313" key="3">
    <source>
        <dbReference type="Proteomes" id="UP001238973"/>
    </source>
</evidence>
<feature type="transmembrane region" description="Helical" evidence="1">
    <location>
        <begin position="297"/>
        <end position="316"/>
    </location>
</feature>